<feature type="binding site" evidence="19">
    <location>
        <position position="175"/>
    </location>
    <ligand>
        <name>ATP</name>
        <dbReference type="ChEBI" id="CHEBI:30616"/>
        <label>1</label>
    </ligand>
</feature>
<feature type="binding site" evidence="19">
    <location>
        <position position="285"/>
    </location>
    <ligand>
        <name>ATP</name>
        <dbReference type="ChEBI" id="CHEBI:30616"/>
        <label>1</label>
    </ligand>
</feature>
<feature type="binding site" evidence="19">
    <location>
        <position position="169"/>
    </location>
    <ligand>
        <name>ATP</name>
        <dbReference type="ChEBI" id="CHEBI:30616"/>
        <label>1</label>
    </ligand>
</feature>
<dbReference type="EC" id="6.3.4.16" evidence="19"/>
<proteinExistence type="inferred from homology"/>
<feature type="binding site" evidence="19">
    <location>
        <position position="299"/>
    </location>
    <ligand>
        <name>Mn(2+)</name>
        <dbReference type="ChEBI" id="CHEBI:29035"/>
        <label>1</label>
    </ligand>
</feature>
<organism evidence="22 23">
    <name type="scientific">Desulfovibrio desulfuricans</name>
    <dbReference type="NCBI Taxonomy" id="876"/>
    <lineage>
        <taxon>Bacteria</taxon>
        <taxon>Pseudomonadati</taxon>
        <taxon>Thermodesulfobacteriota</taxon>
        <taxon>Desulfovibrionia</taxon>
        <taxon>Desulfovibrionales</taxon>
        <taxon>Desulfovibrionaceae</taxon>
        <taxon>Desulfovibrio</taxon>
    </lineage>
</organism>
<comment type="pathway">
    <text evidence="3 19">Amino-acid biosynthesis; L-arginine biosynthesis; carbamoyl phosphate from bicarbonate: step 1/1.</text>
</comment>
<feature type="binding site" evidence="19">
    <location>
        <position position="241"/>
    </location>
    <ligand>
        <name>ATP</name>
        <dbReference type="ChEBI" id="CHEBI:30616"/>
        <label>1</label>
    </ligand>
</feature>
<evidence type="ECO:0000256" key="19">
    <source>
        <dbReference type="HAMAP-Rule" id="MF_01210"/>
    </source>
</evidence>
<keyword evidence="11 19" id="KW-0067">ATP-binding</keyword>
<dbReference type="CDD" id="cd01424">
    <property type="entry name" value="MGS_CPS_II"/>
    <property type="match status" value="1"/>
</dbReference>
<sequence length="1080" mass="118145">MPKRTDLHKILVIGAGPIIIGQGCEFDYSGSQAVKALKEEGYEVVLVNSNPATIMTDPHMADATYVEPIEQETLAAIIRKERPDALLPTLGGQTALNAALGLAKSGVLAECGVELIGARADVIEKAESRELFREAMEKIGLKMPASGIARNMEDVRQLGNVLPFPLIIRPAFTLGGTGGGVAYNMEDLEVIAASGLSASPTSEVMIEQSVLGWKEIEMEVMRDAKDNCVIICSIENFDPMGVHTGDSITVAPVQTLSDAEYQNIRDFSIAIMREIGVETGGSNVQFGINPANGEVVVIEMNPRVSRSSALASKATGFPIAKIAAKLAVGYTLDELSNDITRETVASFEPAIDYCVVKIPRFTFEKFPGAKDELTTSMKSVGEAMSIGRTFKEALQKGLRSMEIGATGLGYGFRSELPDRETILEALHRPNSRRIFVLRQAIVAGISEEEIFAVSSIDPWFIRQVRDIVDMEKRICNFGLANDMTTANAALADMLREAKEYGFSDRQLAEMWKLPEAEIRHMRTAMKVQPTYYLVDTCAAEFEAYTPYFYSTYERGEEIKVEDRRKVLILGGGPNRIGQGIEFDYCCCHASFALRDAGVMAVMVNSNPETVSTDYDTSDRLYFEPLTFEDVMNIVEKEKPEGVIVQFGGQTPLNLAVPLMRAGVPIMGTSPDAIDRAEDRERFQALIEKLGLLQPPNGIAMSLEDALKVAERITYPVVVRPSYVLGGRAMAVVYDAAELKEYFHAQVPQKPEHPILIDKFLEHAVEVDVDALSDGKEVYVAGIMEHIEEAGIHSGDSACVLPSYSLSYDHVSRIAVQAEALARELKVVGLMNIQFAIKGDDIYILEVNPRASRTAPFVSKATGVPLPYLATQVMLGKTLEELDPWSMRKGGFTCVKEAVLPFQRFPGVDVILGPEMHSTGEVMGMGSNFGEAFLKSQLGAGQVLPQGGKLFLSVNDRDKPYLPEVADMFARLGFHLLATRGTAAVLREHGLEVEEVLKVYEGRPNIVDLLINHEVALVINTASGKHTARDSKAIRHAALTYKVPYCTTIAAARATATAIGSRRAETHVESLQEYYAREARG</sequence>
<dbReference type="Gene3D" id="3.30.1490.20">
    <property type="entry name" value="ATP-grasp fold, A domain"/>
    <property type="match status" value="1"/>
</dbReference>
<feature type="binding site" evidence="19">
    <location>
        <position position="765"/>
    </location>
    <ligand>
        <name>ATP</name>
        <dbReference type="ChEBI" id="CHEBI:30616"/>
        <label>2</label>
    </ligand>
</feature>
<feature type="binding site" evidence="19">
    <location>
        <position position="791"/>
    </location>
    <ligand>
        <name>ATP</name>
        <dbReference type="ChEBI" id="CHEBI:30616"/>
        <label>2</label>
    </ligand>
</feature>
<dbReference type="PROSITE" id="PS51257">
    <property type="entry name" value="PROKAR_LIPOPROTEIN"/>
    <property type="match status" value="1"/>
</dbReference>
<dbReference type="InterPro" id="IPR005480">
    <property type="entry name" value="CPSase_lsu_oligo"/>
</dbReference>
<comment type="cofactor">
    <cofactor evidence="1">
        <name>Mn(2+)</name>
        <dbReference type="ChEBI" id="CHEBI:29035"/>
    </cofactor>
</comment>
<evidence type="ECO:0000256" key="17">
    <source>
        <dbReference type="ARBA" id="ARBA00057223"/>
    </source>
</evidence>
<dbReference type="HAMAP" id="MF_01210_B">
    <property type="entry name" value="CPSase_L_chain_B"/>
    <property type="match status" value="1"/>
</dbReference>
<dbReference type="SUPFAM" id="SSF48108">
    <property type="entry name" value="Carbamoyl phosphate synthetase, large subunit connection domain"/>
    <property type="match status" value="1"/>
</dbReference>
<gene>
    <name evidence="19 22" type="primary">carB</name>
    <name evidence="22" type="ORF">DDIC_07565</name>
</gene>
<dbReference type="InterPro" id="IPR006275">
    <property type="entry name" value="CPSase_lsu"/>
</dbReference>
<comment type="function">
    <text evidence="17 19">Large subunit of the glutamine-dependent carbamoyl phosphate synthetase (CPSase). CPSase catalyzes the formation of carbamoyl phosphate from the ammonia moiety of glutamine, carbonate, and phosphate donated by ATP, constituting the first step of 2 biosynthetic pathways, one leading to arginine and/or urea and the other to pyrimidine nucleotides. The large subunit (synthetase) binds the substrates ammonia (free or transferred from glutamine from the small subunit), hydrogencarbonate and ATP and carries out an ATP-coupled ligase reaction, activating hydrogencarbonate by forming carboxy phosphate which reacts with ammonia to form carbamoyl phosphate.</text>
</comment>
<dbReference type="FunFam" id="3.40.50.20:FF:000003">
    <property type="entry name" value="Carbamoyl-phosphate synthase large chain"/>
    <property type="match status" value="1"/>
</dbReference>
<evidence type="ECO:0000313" key="22">
    <source>
        <dbReference type="EMBL" id="QCC85732.1"/>
    </source>
</evidence>
<feature type="binding site" evidence="19">
    <location>
        <position position="792"/>
    </location>
    <ligand>
        <name>ATP</name>
        <dbReference type="ChEBI" id="CHEBI:30616"/>
        <label>2</label>
    </ligand>
</feature>
<comment type="subunit">
    <text evidence="18 19">Composed of two chains; the small (or glutamine) chain promotes the hydrolysis of glutamine to ammonia, which is used by the large (or ammonia) chain to synthesize carbamoyl phosphate. Tetramer of heterodimers (alpha,beta)4.</text>
</comment>
<dbReference type="PRINTS" id="PR00098">
    <property type="entry name" value="CPSASE"/>
</dbReference>
<feature type="binding site" evidence="19">
    <location>
        <position position="176"/>
    </location>
    <ligand>
        <name>ATP</name>
        <dbReference type="ChEBI" id="CHEBI:30616"/>
        <label>1</label>
    </ligand>
</feature>
<dbReference type="GO" id="GO:0004087">
    <property type="term" value="F:carbamoyl-phosphate synthase (ammonia) activity"/>
    <property type="evidence" value="ECO:0007669"/>
    <property type="project" value="UniProtKB-EC"/>
</dbReference>
<dbReference type="PANTHER" id="PTHR11405">
    <property type="entry name" value="CARBAMOYLTRANSFERASE FAMILY MEMBER"/>
    <property type="match status" value="1"/>
</dbReference>
<dbReference type="NCBIfam" id="NF009455">
    <property type="entry name" value="PRK12815.1"/>
    <property type="match status" value="1"/>
</dbReference>
<keyword evidence="8" id="KW-0479">Metal-binding</keyword>
<dbReference type="HAMAP" id="MF_01210_A">
    <property type="entry name" value="CPSase_L_chain_A"/>
    <property type="match status" value="1"/>
</dbReference>
<dbReference type="SUPFAM" id="SSF52335">
    <property type="entry name" value="Methylglyoxal synthase-like"/>
    <property type="match status" value="1"/>
</dbReference>
<feature type="binding site" evidence="19">
    <location>
        <position position="833"/>
    </location>
    <ligand>
        <name>Mg(2+)</name>
        <dbReference type="ChEBI" id="CHEBI:18420"/>
        <label>3</label>
    </ligand>
</feature>
<feature type="binding site" evidence="19">
    <location>
        <position position="285"/>
    </location>
    <ligand>
        <name>Mg(2+)</name>
        <dbReference type="ChEBI" id="CHEBI:18420"/>
        <label>1</label>
    </ligand>
</feature>
<feature type="binding site" evidence="19">
    <location>
        <position position="129"/>
    </location>
    <ligand>
        <name>ATP</name>
        <dbReference type="ChEBI" id="CHEBI:30616"/>
        <label>1</label>
    </ligand>
</feature>
<evidence type="ECO:0000256" key="15">
    <source>
        <dbReference type="ARBA" id="ARBA00047359"/>
    </source>
</evidence>
<dbReference type="AlphaFoldDB" id="A0A4P7UQ76"/>
<dbReference type="RefSeq" id="WP_136399874.1">
    <property type="nucleotide sequence ID" value="NZ_CP036295.1"/>
</dbReference>
<dbReference type="InterPro" id="IPR013815">
    <property type="entry name" value="ATP_grasp_subdomain_1"/>
</dbReference>
<keyword evidence="7 19" id="KW-0028">Amino-acid biosynthesis</keyword>
<evidence type="ECO:0000256" key="9">
    <source>
        <dbReference type="ARBA" id="ARBA00022737"/>
    </source>
</evidence>
<name>A0A4P7UQ76_DESDE</name>
<dbReference type="PANTHER" id="PTHR11405:SF53">
    <property type="entry name" value="CARBAMOYL-PHOSPHATE SYNTHASE [AMMONIA], MITOCHONDRIAL"/>
    <property type="match status" value="1"/>
</dbReference>
<dbReference type="OrthoDB" id="9804197at2"/>
<dbReference type="UniPathway" id="UPA00070">
    <property type="reaction ID" value="UER00115"/>
</dbReference>
<dbReference type="GO" id="GO:0006541">
    <property type="term" value="P:glutamine metabolic process"/>
    <property type="evidence" value="ECO:0007669"/>
    <property type="project" value="TreeGrafter"/>
</dbReference>
<dbReference type="SMART" id="SM01096">
    <property type="entry name" value="CPSase_L_D3"/>
    <property type="match status" value="1"/>
</dbReference>
<dbReference type="InterPro" id="IPR058047">
    <property type="entry name" value="CPSase_preATP-grasp"/>
</dbReference>
<dbReference type="NCBIfam" id="NF003671">
    <property type="entry name" value="PRK05294.1"/>
    <property type="match status" value="1"/>
</dbReference>
<evidence type="ECO:0000313" key="23">
    <source>
        <dbReference type="Proteomes" id="UP000297065"/>
    </source>
</evidence>
<feature type="binding site" evidence="19">
    <location>
        <position position="845"/>
    </location>
    <ligand>
        <name>Mg(2+)</name>
        <dbReference type="ChEBI" id="CHEBI:18420"/>
        <label>3</label>
    </ligand>
</feature>
<evidence type="ECO:0000256" key="2">
    <source>
        <dbReference type="ARBA" id="ARBA00004812"/>
    </source>
</evidence>
<dbReference type="Proteomes" id="UP000297065">
    <property type="component" value="Chromosome"/>
</dbReference>
<evidence type="ECO:0000256" key="10">
    <source>
        <dbReference type="ARBA" id="ARBA00022741"/>
    </source>
</evidence>
<dbReference type="InterPro" id="IPR005479">
    <property type="entry name" value="CPAse_ATP-bd"/>
</dbReference>
<evidence type="ECO:0000256" key="5">
    <source>
        <dbReference type="ARBA" id="ARBA00022571"/>
    </source>
</evidence>
<feature type="binding site" evidence="19">
    <location>
        <position position="208"/>
    </location>
    <ligand>
        <name>ATP</name>
        <dbReference type="ChEBI" id="CHEBI:30616"/>
        <label>1</label>
    </ligand>
</feature>
<feature type="binding site" evidence="19">
    <location>
        <position position="833"/>
    </location>
    <ligand>
        <name>Mn(2+)</name>
        <dbReference type="ChEBI" id="CHEBI:29035"/>
        <label>3</label>
    </ligand>
</feature>
<evidence type="ECO:0000256" key="13">
    <source>
        <dbReference type="ARBA" id="ARBA00022975"/>
    </source>
</evidence>
<accession>A0A4P7UQ76</accession>
<dbReference type="SUPFAM" id="SSF52440">
    <property type="entry name" value="PreATP-grasp domain"/>
    <property type="match status" value="2"/>
</dbReference>
<feature type="binding site" evidence="19">
    <location>
        <position position="758"/>
    </location>
    <ligand>
        <name>ATP</name>
        <dbReference type="ChEBI" id="CHEBI:30616"/>
        <label>2</label>
    </ligand>
</feature>
<feature type="binding site" evidence="19">
    <location>
        <position position="847"/>
    </location>
    <ligand>
        <name>Mg(2+)</name>
        <dbReference type="ChEBI" id="CHEBI:18420"/>
        <label>4</label>
    </ligand>
</feature>
<feature type="binding site" evidence="19">
    <location>
        <position position="242"/>
    </location>
    <ligand>
        <name>ATP</name>
        <dbReference type="ChEBI" id="CHEBI:30616"/>
        <label>1</label>
    </ligand>
</feature>
<dbReference type="GO" id="GO:0046872">
    <property type="term" value="F:metal ion binding"/>
    <property type="evidence" value="ECO:0007669"/>
    <property type="project" value="UniProtKB-KW"/>
</dbReference>
<feature type="binding site" evidence="19">
    <location>
        <position position="793"/>
    </location>
    <ligand>
        <name>ATP</name>
        <dbReference type="ChEBI" id="CHEBI:30616"/>
        <label>2</label>
    </ligand>
</feature>
<dbReference type="EMBL" id="CP036295">
    <property type="protein sequence ID" value="QCC85732.1"/>
    <property type="molecule type" value="Genomic_DNA"/>
</dbReference>
<dbReference type="InterPro" id="IPR005483">
    <property type="entry name" value="CPSase_dom"/>
</dbReference>
<feature type="binding site" evidence="19">
    <location>
        <position position="301"/>
    </location>
    <ligand>
        <name>Mn(2+)</name>
        <dbReference type="ChEBI" id="CHEBI:29035"/>
        <label>2</label>
    </ligand>
</feature>
<dbReference type="PROSITE" id="PS51855">
    <property type="entry name" value="MGS"/>
    <property type="match status" value="1"/>
</dbReference>
<feature type="binding site" evidence="19">
    <location>
        <position position="845"/>
    </location>
    <ligand>
        <name>Mn(2+)</name>
        <dbReference type="ChEBI" id="CHEBI:29035"/>
        <label>4</label>
    </ligand>
</feature>
<feature type="binding site" evidence="19">
    <location>
        <position position="299"/>
    </location>
    <ligand>
        <name>Mg(2+)</name>
        <dbReference type="ChEBI" id="CHEBI:18420"/>
        <label>2</label>
    </ligand>
</feature>
<dbReference type="Gene3D" id="3.30.470.20">
    <property type="entry name" value="ATP-grasp fold, B domain"/>
    <property type="match status" value="2"/>
</dbReference>
<dbReference type="GO" id="GO:0005737">
    <property type="term" value="C:cytoplasm"/>
    <property type="evidence" value="ECO:0007669"/>
    <property type="project" value="TreeGrafter"/>
</dbReference>
<evidence type="ECO:0000256" key="16">
    <source>
        <dbReference type="ARBA" id="ARBA00048816"/>
    </source>
</evidence>
<feature type="binding site" evidence="19">
    <location>
        <position position="719"/>
    </location>
    <ligand>
        <name>ATP</name>
        <dbReference type="ChEBI" id="CHEBI:30616"/>
        <label>2</label>
    </ligand>
</feature>
<dbReference type="PROSITE" id="PS50975">
    <property type="entry name" value="ATP_GRASP"/>
    <property type="match status" value="2"/>
</dbReference>
<feature type="region of interest" description="Allosteric domain" evidence="19">
    <location>
        <begin position="941"/>
        <end position="1080"/>
    </location>
</feature>
<keyword evidence="5 19" id="KW-0055">Arginine biosynthesis</keyword>
<evidence type="ECO:0000256" key="12">
    <source>
        <dbReference type="ARBA" id="ARBA00022842"/>
    </source>
</evidence>
<evidence type="ECO:0000256" key="8">
    <source>
        <dbReference type="ARBA" id="ARBA00022723"/>
    </source>
</evidence>
<dbReference type="SMART" id="SM00851">
    <property type="entry name" value="MGS"/>
    <property type="match status" value="1"/>
</dbReference>
<dbReference type="Gene3D" id="1.10.1030.10">
    <property type="entry name" value="Carbamoyl-phosphate synthetase, large subunit oligomerisation domain"/>
    <property type="match status" value="1"/>
</dbReference>
<evidence type="ECO:0000256" key="6">
    <source>
        <dbReference type="ARBA" id="ARBA00022598"/>
    </source>
</evidence>
<evidence type="ECO:0000256" key="3">
    <source>
        <dbReference type="ARBA" id="ARBA00005077"/>
    </source>
</evidence>
<dbReference type="EC" id="6.3.5.5" evidence="19"/>
<feature type="domain" description="ATP-grasp" evidence="20">
    <location>
        <begin position="683"/>
        <end position="874"/>
    </location>
</feature>
<keyword evidence="10 19" id="KW-0547">Nucleotide-binding</keyword>
<feature type="binding site" evidence="19">
    <location>
        <position position="285"/>
    </location>
    <ligand>
        <name>Mn(2+)</name>
        <dbReference type="ChEBI" id="CHEBI:29035"/>
        <label>1</label>
    </ligand>
</feature>
<dbReference type="FunFam" id="3.30.470.20:FF:000013">
    <property type="entry name" value="Carbamoyl-phosphate synthase large chain"/>
    <property type="match status" value="1"/>
</dbReference>
<comment type="similarity">
    <text evidence="4 19">Belongs to the CarB family.</text>
</comment>
<feature type="region of interest" description="Carboxyphosphate synthetic domain" evidence="19">
    <location>
        <begin position="1"/>
        <end position="402"/>
    </location>
</feature>
<feature type="binding site" evidence="19">
    <location>
        <position position="847"/>
    </location>
    <ligand>
        <name>Mn(2+)</name>
        <dbReference type="ChEBI" id="CHEBI:29035"/>
        <label>4</label>
    </ligand>
</feature>
<feature type="binding site" evidence="19">
    <location>
        <position position="210"/>
    </location>
    <ligand>
        <name>ATP</name>
        <dbReference type="ChEBI" id="CHEBI:30616"/>
        <label>1</label>
    </ligand>
</feature>
<evidence type="ECO:0000256" key="1">
    <source>
        <dbReference type="ARBA" id="ARBA00001936"/>
    </source>
</evidence>
<dbReference type="FunFam" id="3.30.470.20:FF:000007">
    <property type="entry name" value="Carbamoyl-phosphate synthase large chain"/>
    <property type="match status" value="1"/>
</dbReference>
<feature type="binding site" evidence="19">
    <location>
        <position position="299"/>
    </location>
    <ligand>
        <name>Mg(2+)</name>
        <dbReference type="ChEBI" id="CHEBI:18420"/>
        <label>1</label>
    </ligand>
</feature>
<dbReference type="Gene3D" id="3.40.50.1380">
    <property type="entry name" value="Methylglyoxal synthase-like domain"/>
    <property type="match status" value="1"/>
</dbReference>
<dbReference type="NCBIfam" id="TIGR01369">
    <property type="entry name" value="CPSaseII_lrg"/>
    <property type="match status" value="1"/>
</dbReference>
<dbReference type="FunFam" id="1.10.1030.10:FF:000002">
    <property type="entry name" value="Carbamoyl-phosphate synthase large chain"/>
    <property type="match status" value="1"/>
</dbReference>
<comment type="pathway">
    <text evidence="2 19">Pyrimidine metabolism; UMP biosynthesis via de novo pathway; (S)-dihydroorotate from bicarbonate: step 1/3.</text>
</comment>
<evidence type="ECO:0000256" key="11">
    <source>
        <dbReference type="ARBA" id="ARBA00022840"/>
    </source>
</evidence>
<feature type="binding site" evidence="19">
    <location>
        <position position="301"/>
    </location>
    <ligand>
        <name>Mg(2+)</name>
        <dbReference type="ChEBI" id="CHEBI:18420"/>
        <label>2</label>
    </ligand>
</feature>
<dbReference type="InterPro" id="IPR036897">
    <property type="entry name" value="CarbamoylP_synth_lsu_oligo_sf"/>
</dbReference>
<evidence type="ECO:0000259" key="21">
    <source>
        <dbReference type="PROSITE" id="PS51855"/>
    </source>
</evidence>
<feature type="binding site" evidence="19">
    <location>
        <position position="299"/>
    </location>
    <ligand>
        <name>ATP</name>
        <dbReference type="ChEBI" id="CHEBI:30616"/>
        <label>1</label>
    </ligand>
</feature>
<dbReference type="SUPFAM" id="SSF56059">
    <property type="entry name" value="Glutathione synthetase ATP-binding domain-like"/>
    <property type="match status" value="2"/>
</dbReference>
<dbReference type="Pfam" id="PF02142">
    <property type="entry name" value="MGS"/>
    <property type="match status" value="1"/>
</dbReference>
<evidence type="ECO:0000256" key="7">
    <source>
        <dbReference type="ARBA" id="ARBA00022605"/>
    </source>
</evidence>
<dbReference type="PROSITE" id="PS00866">
    <property type="entry name" value="CPSASE_1"/>
    <property type="match status" value="2"/>
</dbReference>
<feature type="domain" description="MGS-like" evidence="21">
    <location>
        <begin position="941"/>
        <end position="1080"/>
    </location>
</feature>
<feature type="binding site" evidence="19">
    <location>
        <position position="760"/>
    </location>
    <ligand>
        <name>ATP</name>
        <dbReference type="ChEBI" id="CHEBI:30616"/>
        <label>2</label>
    </ligand>
</feature>
<protein>
    <recommendedName>
        <fullName evidence="19">Carbamoyl phosphate synthase large chain</fullName>
        <ecNumber evidence="19">6.3.4.16</ecNumber>
        <ecNumber evidence="19">6.3.5.5</ecNumber>
    </recommendedName>
    <alternativeName>
        <fullName evidence="19">Carbamoyl phosphate synthetase ammonia chain</fullName>
    </alternativeName>
</protein>
<feature type="binding site" evidence="19">
    <location>
        <position position="845"/>
    </location>
    <ligand>
        <name>ATP</name>
        <dbReference type="ChEBI" id="CHEBI:30616"/>
        <label>2</label>
    </ligand>
</feature>
<feature type="binding site" evidence="19">
    <location>
        <position position="845"/>
    </location>
    <ligand>
        <name>Mn(2+)</name>
        <dbReference type="ChEBI" id="CHEBI:29035"/>
        <label>3</label>
    </ligand>
</feature>
<dbReference type="InterPro" id="IPR036914">
    <property type="entry name" value="MGS-like_dom_sf"/>
</dbReference>
<dbReference type="InterPro" id="IPR011607">
    <property type="entry name" value="MGS-like_dom"/>
</dbReference>
<dbReference type="Gene3D" id="3.40.50.20">
    <property type="match status" value="2"/>
</dbReference>
<dbReference type="GO" id="GO:0004088">
    <property type="term" value="F:carbamoyl-phosphate synthase (glutamine-hydrolyzing) activity"/>
    <property type="evidence" value="ECO:0007669"/>
    <property type="project" value="UniProtKB-UniRule"/>
</dbReference>
<feature type="binding site" evidence="19">
    <location>
        <position position="299"/>
    </location>
    <ligand>
        <name>Mn(2+)</name>
        <dbReference type="ChEBI" id="CHEBI:29035"/>
        <label>2</label>
    </ligand>
</feature>
<evidence type="ECO:0000256" key="14">
    <source>
        <dbReference type="ARBA" id="ARBA00023211"/>
    </source>
</evidence>
<comment type="cofactor">
    <cofactor evidence="19">
        <name>Mg(2+)</name>
        <dbReference type="ChEBI" id="CHEBI:18420"/>
    </cofactor>
    <cofactor evidence="19">
        <name>Mn(2+)</name>
        <dbReference type="ChEBI" id="CHEBI:29035"/>
    </cofactor>
    <text evidence="19">Binds 4 Mg(2+) or Mn(2+) ions per subunit.</text>
</comment>
<keyword evidence="6 19" id="KW-0436">Ligase</keyword>
<evidence type="ECO:0000256" key="4">
    <source>
        <dbReference type="ARBA" id="ARBA00009799"/>
    </source>
</evidence>
<dbReference type="InterPro" id="IPR033937">
    <property type="entry name" value="MGS_CPS_CarB"/>
</dbReference>
<evidence type="ECO:0000256" key="18">
    <source>
        <dbReference type="ARBA" id="ARBA00062056"/>
    </source>
</evidence>
<comment type="domain">
    <text evidence="19">The large subunit is composed of 2 ATP-grasp domains that are involved in binding the 2 ATP molecules needed for carbamoyl phosphate synthesis. The N-terminal ATP-grasp domain (referred to as the carboxyphosphate synthetic component) catalyzes the ATP-dependent phosphorylation of hydrogencarbonate to carboxyphosphate and the subsequent nucleophilic attack by ammonia to form a carbamate intermediate. The C-terminal ATP-grasp domain (referred to as the carbamoyl phosphate synthetic component) then catalyzes the phosphorylation of carbamate with the second ATP to form the end product carbamoyl phosphate. The reactive and unstable enzyme intermediates are sequentially channeled from one active site to the next through the interior of the protein over a distance of at least 96 A.</text>
</comment>
<dbReference type="GO" id="GO:0006526">
    <property type="term" value="P:L-arginine biosynthetic process"/>
    <property type="evidence" value="ECO:0007669"/>
    <property type="project" value="UniProtKB-UniRule"/>
</dbReference>
<comment type="catalytic activity">
    <reaction evidence="16 19">
        <text>hydrogencarbonate + L-glutamine + 2 ATP + H2O = carbamoyl phosphate + L-glutamate + 2 ADP + phosphate + 2 H(+)</text>
        <dbReference type="Rhea" id="RHEA:18633"/>
        <dbReference type="ChEBI" id="CHEBI:15377"/>
        <dbReference type="ChEBI" id="CHEBI:15378"/>
        <dbReference type="ChEBI" id="CHEBI:17544"/>
        <dbReference type="ChEBI" id="CHEBI:29985"/>
        <dbReference type="ChEBI" id="CHEBI:30616"/>
        <dbReference type="ChEBI" id="CHEBI:43474"/>
        <dbReference type="ChEBI" id="CHEBI:58228"/>
        <dbReference type="ChEBI" id="CHEBI:58359"/>
        <dbReference type="ChEBI" id="CHEBI:456216"/>
        <dbReference type="EC" id="6.3.5.5"/>
    </reaction>
</comment>
<dbReference type="PROSITE" id="PS00867">
    <property type="entry name" value="CPSASE_2"/>
    <property type="match status" value="2"/>
</dbReference>
<evidence type="ECO:0000259" key="20">
    <source>
        <dbReference type="PROSITE" id="PS50975"/>
    </source>
</evidence>
<feature type="domain" description="ATP-grasp" evidence="20">
    <location>
        <begin position="133"/>
        <end position="328"/>
    </location>
</feature>
<comment type="caution">
    <text evidence="19">Lacks conserved residue(s) required for the propagation of feature annotation.</text>
</comment>
<dbReference type="InterPro" id="IPR011761">
    <property type="entry name" value="ATP-grasp"/>
</dbReference>
<feature type="binding site" evidence="19">
    <location>
        <position position="845"/>
    </location>
    <ligand>
        <name>Mg(2+)</name>
        <dbReference type="ChEBI" id="CHEBI:18420"/>
        <label>4</label>
    </ligand>
</feature>
<feature type="binding site" evidence="19">
    <location>
        <position position="833"/>
    </location>
    <ligand>
        <name>ATP</name>
        <dbReference type="ChEBI" id="CHEBI:30616"/>
        <label>2</label>
    </ligand>
</feature>
<keyword evidence="13 19" id="KW-0665">Pyrimidine biosynthesis</keyword>
<keyword evidence="9 19" id="KW-0677">Repeat</keyword>
<feature type="binding site" evidence="19">
    <location>
        <position position="215"/>
    </location>
    <ligand>
        <name>ATP</name>
        <dbReference type="ChEBI" id="CHEBI:30616"/>
        <label>1</label>
    </ligand>
</feature>
<feature type="binding site" evidence="19">
    <location>
        <position position="790"/>
    </location>
    <ligand>
        <name>ATP</name>
        <dbReference type="ChEBI" id="CHEBI:30616"/>
        <label>2</label>
    </ligand>
</feature>
<dbReference type="Pfam" id="PF02786">
    <property type="entry name" value="CPSase_L_D2"/>
    <property type="match status" value="2"/>
</dbReference>
<keyword evidence="14" id="KW-0464">Manganese</keyword>
<comment type="catalytic activity">
    <reaction evidence="15 19">
        <text>hydrogencarbonate + NH4(+) + 2 ATP = carbamoyl phosphate + 2 ADP + phosphate + 2 H(+)</text>
        <dbReference type="Rhea" id="RHEA:18029"/>
        <dbReference type="ChEBI" id="CHEBI:15378"/>
        <dbReference type="ChEBI" id="CHEBI:17544"/>
        <dbReference type="ChEBI" id="CHEBI:28938"/>
        <dbReference type="ChEBI" id="CHEBI:30616"/>
        <dbReference type="ChEBI" id="CHEBI:43474"/>
        <dbReference type="ChEBI" id="CHEBI:58228"/>
        <dbReference type="ChEBI" id="CHEBI:456216"/>
        <dbReference type="EC" id="6.3.4.16"/>
    </reaction>
</comment>
<dbReference type="Pfam" id="PF02787">
    <property type="entry name" value="CPSase_L_D3"/>
    <property type="match status" value="1"/>
</dbReference>
<dbReference type="FunFam" id="3.30.1490.20:FF:000001">
    <property type="entry name" value="Carbamoyl-phosphate synthase large chain"/>
    <property type="match status" value="1"/>
</dbReference>
<dbReference type="FunFam" id="3.40.50.20:FF:000001">
    <property type="entry name" value="Carbamoyl-phosphate synthase large chain"/>
    <property type="match status" value="1"/>
</dbReference>
<dbReference type="InterPro" id="IPR016185">
    <property type="entry name" value="PreATP-grasp_dom_sf"/>
</dbReference>
<dbReference type="GO" id="GO:0044205">
    <property type="term" value="P:'de novo' UMP biosynthetic process"/>
    <property type="evidence" value="ECO:0007669"/>
    <property type="project" value="UniProtKB-UniRule"/>
</dbReference>
<dbReference type="Pfam" id="PF25596">
    <property type="entry name" value="CPSase_L_D1"/>
    <property type="match status" value="2"/>
</dbReference>
<reference evidence="22 23" key="1">
    <citation type="submission" date="2019-02" db="EMBL/GenBank/DDBJ databases">
        <title>Complete Genome Sequence of Desulfovibrio desulfuricans IC1, a Sulfonate Utilizing Anaerobe.</title>
        <authorList>
            <person name="Day L.A."/>
            <person name="De Leon K.B."/>
            <person name="Wall J.D."/>
        </authorList>
    </citation>
    <scope>NUCLEOTIDE SEQUENCE [LARGE SCALE GENOMIC DNA]</scope>
    <source>
        <strain evidence="22 23">IC1</strain>
    </source>
</reference>
<dbReference type="GO" id="GO:0005524">
    <property type="term" value="F:ATP binding"/>
    <property type="evidence" value="ECO:0007669"/>
    <property type="project" value="UniProtKB-UniRule"/>
</dbReference>
<dbReference type="UniPathway" id="UPA00068">
    <property type="reaction ID" value="UER00171"/>
</dbReference>
<keyword evidence="12" id="KW-0460">Magnesium</keyword>
<feature type="binding site" evidence="19">
    <location>
        <position position="243"/>
    </location>
    <ligand>
        <name>ATP</name>
        <dbReference type="ChEBI" id="CHEBI:30616"/>
        <label>1</label>
    </ligand>
</feature>